<sequence length="105" mass="12313">MYYVILFYILIYIFHFHIVNGDREECWDVESKSRPNIEVNEILSQLNNEESSDRPTIDDDFLTITTTTSDSSNQNQNNTKRNNQLDENNEQKLIPDIEILNTGTI</sequence>
<proteinExistence type="predicted"/>
<keyword evidence="2" id="KW-0732">Signal</keyword>
<protein>
    <submittedName>
        <fullName evidence="3">Uncharacterized protein</fullName>
    </submittedName>
</protein>
<evidence type="ECO:0000256" key="1">
    <source>
        <dbReference type="SAM" id="MobiDB-lite"/>
    </source>
</evidence>
<dbReference type="Proteomes" id="UP000247702">
    <property type="component" value="Unassembled WGS sequence"/>
</dbReference>
<feature type="signal peptide" evidence="2">
    <location>
        <begin position="1"/>
        <end position="21"/>
    </location>
</feature>
<keyword evidence="4" id="KW-1185">Reference proteome</keyword>
<feature type="region of interest" description="Disordered" evidence="1">
    <location>
        <begin position="65"/>
        <end position="93"/>
    </location>
</feature>
<evidence type="ECO:0000313" key="4">
    <source>
        <dbReference type="Proteomes" id="UP000247702"/>
    </source>
</evidence>
<feature type="compositionally biased region" description="Low complexity" evidence="1">
    <location>
        <begin position="65"/>
        <end position="82"/>
    </location>
</feature>
<accession>A0A2Z6R7D1</accession>
<comment type="caution">
    <text evidence="3">The sequence shown here is derived from an EMBL/GenBank/DDBJ whole genome shotgun (WGS) entry which is preliminary data.</text>
</comment>
<dbReference type="EMBL" id="BEXD01002374">
    <property type="protein sequence ID" value="GBB98095.1"/>
    <property type="molecule type" value="Genomic_DNA"/>
</dbReference>
<gene>
    <name evidence="3" type="ORF">RclHR1_31340002</name>
</gene>
<name>A0A2Z6R7D1_9GLOM</name>
<dbReference type="AlphaFoldDB" id="A0A2Z6R7D1"/>
<evidence type="ECO:0000256" key="2">
    <source>
        <dbReference type="SAM" id="SignalP"/>
    </source>
</evidence>
<organism evidence="3 4">
    <name type="scientific">Rhizophagus clarus</name>
    <dbReference type="NCBI Taxonomy" id="94130"/>
    <lineage>
        <taxon>Eukaryota</taxon>
        <taxon>Fungi</taxon>
        <taxon>Fungi incertae sedis</taxon>
        <taxon>Mucoromycota</taxon>
        <taxon>Glomeromycotina</taxon>
        <taxon>Glomeromycetes</taxon>
        <taxon>Glomerales</taxon>
        <taxon>Glomeraceae</taxon>
        <taxon>Rhizophagus</taxon>
    </lineage>
</organism>
<feature type="chain" id="PRO_5016451724" evidence="2">
    <location>
        <begin position="22"/>
        <end position="105"/>
    </location>
</feature>
<reference evidence="3 4" key="1">
    <citation type="submission" date="2017-11" db="EMBL/GenBank/DDBJ databases">
        <title>The genome of Rhizophagus clarus HR1 reveals common genetic basis of auxotrophy among arbuscular mycorrhizal fungi.</title>
        <authorList>
            <person name="Kobayashi Y."/>
        </authorList>
    </citation>
    <scope>NUCLEOTIDE SEQUENCE [LARGE SCALE GENOMIC DNA]</scope>
    <source>
        <strain evidence="3 4">HR1</strain>
    </source>
</reference>
<evidence type="ECO:0000313" key="3">
    <source>
        <dbReference type="EMBL" id="GBB98095.1"/>
    </source>
</evidence>